<accession>A0A1I4VHH9</accession>
<protein>
    <submittedName>
        <fullName evidence="2">NAD-dependent dehydratase</fullName>
    </submittedName>
</protein>
<proteinExistence type="predicted"/>
<dbReference type="PANTHER" id="PTHR48079">
    <property type="entry name" value="PROTEIN YEEZ"/>
    <property type="match status" value="1"/>
</dbReference>
<feature type="domain" description="NAD-dependent epimerase/dehydratase" evidence="1">
    <location>
        <begin position="5"/>
        <end position="218"/>
    </location>
</feature>
<dbReference type="Proteomes" id="UP000233491">
    <property type="component" value="Unassembled WGS sequence"/>
</dbReference>
<dbReference type="InterPro" id="IPR036291">
    <property type="entry name" value="NAD(P)-bd_dom_sf"/>
</dbReference>
<dbReference type="Pfam" id="PF01370">
    <property type="entry name" value="Epimerase"/>
    <property type="match status" value="1"/>
</dbReference>
<dbReference type="AlphaFoldDB" id="A0A1I4VHH9"/>
<dbReference type="OrthoDB" id="7170465at2"/>
<evidence type="ECO:0000259" key="1">
    <source>
        <dbReference type="Pfam" id="PF01370"/>
    </source>
</evidence>
<evidence type="ECO:0000313" key="3">
    <source>
        <dbReference type="Proteomes" id="UP000233491"/>
    </source>
</evidence>
<name>A0A1I4VHH9_9HYPH</name>
<dbReference type="PANTHER" id="PTHR48079:SF6">
    <property type="entry name" value="NAD(P)-BINDING DOMAIN-CONTAINING PROTEIN-RELATED"/>
    <property type="match status" value="1"/>
</dbReference>
<dbReference type="GO" id="GO:0005737">
    <property type="term" value="C:cytoplasm"/>
    <property type="evidence" value="ECO:0007669"/>
    <property type="project" value="TreeGrafter"/>
</dbReference>
<dbReference type="EMBL" id="PJNW01000002">
    <property type="protein sequence ID" value="PKR90120.1"/>
    <property type="molecule type" value="Genomic_DNA"/>
</dbReference>
<dbReference type="GO" id="GO:0004029">
    <property type="term" value="F:aldehyde dehydrogenase (NAD+) activity"/>
    <property type="evidence" value="ECO:0007669"/>
    <property type="project" value="TreeGrafter"/>
</dbReference>
<dbReference type="Gene3D" id="3.40.50.720">
    <property type="entry name" value="NAD(P)-binding Rossmann-like Domain"/>
    <property type="match status" value="1"/>
</dbReference>
<dbReference type="InterPro" id="IPR051783">
    <property type="entry name" value="NAD(P)-dependent_oxidoreduct"/>
</dbReference>
<dbReference type="RefSeq" id="WP_101287217.1">
    <property type="nucleotide sequence ID" value="NZ_FOUQ01000011.1"/>
</dbReference>
<reference evidence="2 3" key="1">
    <citation type="submission" date="2017-12" db="EMBL/GenBank/DDBJ databases">
        <title>Anaerobic carbon monoxide metabolism by Pleomorphomonas carboxyditropha sp. nov., a new mesophilic hydrogenogenic carboxidotroph.</title>
        <authorList>
            <person name="Esquivel-Elizondo S."/>
            <person name="Krajmalnik-Brown R."/>
        </authorList>
    </citation>
    <scope>NUCLEOTIDE SEQUENCE [LARGE SCALE GENOMIC DNA]</scope>
    <source>
        <strain evidence="2 3">R5-392</strain>
    </source>
</reference>
<evidence type="ECO:0000313" key="2">
    <source>
        <dbReference type="EMBL" id="PKR90120.1"/>
    </source>
</evidence>
<organism evidence="2 3">
    <name type="scientific">Pleomorphomonas diazotrophica</name>
    <dbReference type="NCBI Taxonomy" id="1166257"/>
    <lineage>
        <taxon>Bacteria</taxon>
        <taxon>Pseudomonadati</taxon>
        <taxon>Pseudomonadota</taxon>
        <taxon>Alphaproteobacteria</taxon>
        <taxon>Hyphomicrobiales</taxon>
        <taxon>Pleomorphomonadaceae</taxon>
        <taxon>Pleomorphomonas</taxon>
    </lineage>
</organism>
<comment type="caution">
    <text evidence="2">The sequence shown here is derived from an EMBL/GenBank/DDBJ whole genome shotgun (WGS) entry which is preliminary data.</text>
</comment>
<keyword evidence="3" id="KW-1185">Reference proteome</keyword>
<gene>
    <name evidence="2" type="ORF">CXZ10_01650</name>
</gene>
<sequence length="309" mass="33553">MAGHVLILGALGGVGQAVAEEFHHQGWQVSGLVRKGRAGELPDWVWPVEADLHDADAVAKAVSSEVDVVFDGLNAPYHRWAELAKPLYAAALAIAERLGALHLFPGNVYGFGEGMPDRLTPDLVAAPTSEKGRIRVEIERSFAEAARAGRVRTCILRAGDFFGPTITGQSWLSALIATKAGQGVIRSPGPEDVPHAWAYLPDLARAFVRLAERRDRLGGFEVFHFEGHTASIDDIAQAAGVAHRRPMRVRRVPGLAFTLIGLFDPVIRASREMAYLWRVPHRLVDRRLETVTGPLVATPLPQALASIQV</sequence>
<dbReference type="SUPFAM" id="SSF51735">
    <property type="entry name" value="NAD(P)-binding Rossmann-fold domains"/>
    <property type="match status" value="1"/>
</dbReference>
<dbReference type="InterPro" id="IPR001509">
    <property type="entry name" value="Epimerase_deHydtase"/>
</dbReference>